<reference evidence="1 2" key="1">
    <citation type="journal article" date="2018" name="Sci. Rep.">
        <title>Genomic signatures of local adaptation to the degree of environmental predictability in rotifers.</title>
        <authorList>
            <person name="Franch-Gras L."/>
            <person name="Hahn C."/>
            <person name="Garcia-Roger E.M."/>
            <person name="Carmona M.J."/>
            <person name="Serra M."/>
            <person name="Gomez A."/>
        </authorList>
    </citation>
    <scope>NUCLEOTIDE SEQUENCE [LARGE SCALE GENOMIC DNA]</scope>
    <source>
        <strain evidence="1">HYR1</strain>
    </source>
</reference>
<comment type="caution">
    <text evidence="1">The sequence shown here is derived from an EMBL/GenBank/DDBJ whole genome shotgun (WGS) entry which is preliminary data.</text>
</comment>
<organism evidence="1 2">
    <name type="scientific">Brachionus plicatilis</name>
    <name type="common">Marine rotifer</name>
    <name type="synonym">Brachionus muelleri</name>
    <dbReference type="NCBI Taxonomy" id="10195"/>
    <lineage>
        <taxon>Eukaryota</taxon>
        <taxon>Metazoa</taxon>
        <taxon>Spiralia</taxon>
        <taxon>Gnathifera</taxon>
        <taxon>Rotifera</taxon>
        <taxon>Eurotatoria</taxon>
        <taxon>Monogononta</taxon>
        <taxon>Pseudotrocha</taxon>
        <taxon>Ploima</taxon>
        <taxon>Brachionidae</taxon>
        <taxon>Brachionus</taxon>
    </lineage>
</organism>
<sequence length="354" mass="38151">MSEWVHVAYFALWIDDLVERVVVQVVDELAVVLVQIGPDTERSLVRVFAGPLQVGVAQKSAEQTRVGVVAELEQKCFVELESGRVLAHYLVDAVEPLEKDGTTFVGVVGGGRVAVALRELVAELEPVDFDESAEAGDGAVVGVEQQLGQGEDLGRAVPAVRAVHEHRLAVLVGGAGDRDGRLDYAGQVVQPFSGLELAQKLPVVGQREAEEAERVEAGADHVDVLEVHELDFAVGVVLGVLVAAALDPVGERYRAKAGVYDEQEGPVGRLRLARVRHRSEQQLVLVEAPGEQAHVRLGGAGEHGAVLAAAPRHRRKALRAPEAGHFFQLLVRFTSELMRCDHTNAFSAELKMKN</sequence>
<proteinExistence type="predicted"/>
<dbReference type="Proteomes" id="UP000276133">
    <property type="component" value="Unassembled WGS sequence"/>
</dbReference>
<dbReference type="AlphaFoldDB" id="A0A3M7R973"/>
<keyword evidence="2" id="KW-1185">Reference proteome</keyword>
<evidence type="ECO:0000313" key="1">
    <source>
        <dbReference type="EMBL" id="RNA20019.1"/>
    </source>
</evidence>
<name>A0A3M7R973_BRAPC</name>
<dbReference type="EMBL" id="REGN01003930">
    <property type="protein sequence ID" value="RNA20019.1"/>
    <property type="molecule type" value="Genomic_DNA"/>
</dbReference>
<accession>A0A3M7R973</accession>
<protein>
    <submittedName>
        <fullName evidence="1">Uncharacterized protein</fullName>
    </submittedName>
</protein>
<gene>
    <name evidence="1" type="ORF">BpHYR1_010041</name>
</gene>
<evidence type="ECO:0000313" key="2">
    <source>
        <dbReference type="Proteomes" id="UP000276133"/>
    </source>
</evidence>